<dbReference type="PANTHER" id="PTHR12468">
    <property type="entry name" value="GPI MANNOSYLTRANSFERASE 2"/>
    <property type="match status" value="1"/>
</dbReference>
<evidence type="ECO:0000256" key="11">
    <source>
        <dbReference type="RuleBase" id="RU363112"/>
    </source>
</evidence>
<evidence type="ECO:0000256" key="7">
    <source>
        <dbReference type="ARBA" id="ARBA00022692"/>
    </source>
</evidence>
<gene>
    <name evidence="12" type="ORF">Ae201684_001404</name>
</gene>
<evidence type="ECO:0000256" key="9">
    <source>
        <dbReference type="ARBA" id="ARBA00022989"/>
    </source>
</evidence>
<reference evidence="12 13" key="1">
    <citation type="submission" date="2019-07" db="EMBL/GenBank/DDBJ databases">
        <title>Genomics analysis of Aphanomyces spp. identifies a new class of oomycete effector associated with host adaptation.</title>
        <authorList>
            <person name="Gaulin E."/>
        </authorList>
    </citation>
    <scope>NUCLEOTIDE SEQUENCE [LARGE SCALE GENOMIC DNA]</scope>
    <source>
        <strain evidence="12 13">ATCC 201684</strain>
    </source>
</reference>
<keyword evidence="10 11" id="KW-0472">Membrane</keyword>
<feature type="transmembrane region" description="Helical" evidence="11">
    <location>
        <begin position="159"/>
        <end position="192"/>
    </location>
</feature>
<protein>
    <recommendedName>
        <fullName evidence="11">GPI mannosyltransferase 2</fullName>
        <ecNumber evidence="11">2.4.1.-</ecNumber>
    </recommendedName>
</protein>
<dbReference type="GO" id="GO:0005789">
    <property type="term" value="C:endoplasmic reticulum membrane"/>
    <property type="evidence" value="ECO:0007669"/>
    <property type="project" value="UniProtKB-SubCell"/>
</dbReference>
<dbReference type="PANTHER" id="PTHR12468:SF2">
    <property type="entry name" value="GPI MANNOSYLTRANSFERASE 2"/>
    <property type="match status" value="1"/>
</dbReference>
<accession>A0A6G0XTA2</accession>
<dbReference type="VEuPathDB" id="FungiDB:AeMF1_013071"/>
<feature type="transmembrane region" description="Helical" evidence="11">
    <location>
        <begin position="291"/>
        <end position="312"/>
    </location>
</feature>
<keyword evidence="8 11" id="KW-0256">Endoplasmic reticulum</keyword>
<evidence type="ECO:0000313" key="12">
    <source>
        <dbReference type="EMBL" id="KAF0743750.1"/>
    </source>
</evidence>
<keyword evidence="5 11" id="KW-0328">Glycosyltransferase</keyword>
<sequence length="401" mass="45002">MAIASHSMVQSYDTSSTSFSNSIFSAFGSWDGVYFVDIADDGYNYENMHAFFPLYALLTRWSSSLLAPFLDSSTALLVAGWSLSNVCFIVAAYYLYLLGSDLLKNESLAKRSALFFCFCPSGIFMSSCYSESLMCALTFGGMHYLELYRTKSSSFWTRHLHLIFCTLLFGLSSATRSNGLLLSLFIALYRLLESPHPLRAFPRFLLYWTYTAMLGLLAIGPQVVYFAYGIAAYCPSYNLTTTQAFFAIDTKMTADRPWCAKVVPNISAMYMFIQHEYWGVGPFAYYQLKQIPNFLLAAPMIALASYSVWLGLKSGHAIFHRRELAPYFIYLAFLLGNALVVVHIQVITRFLAPCPPIFWAAASLVDKSSTALSTAGRLTVLYFLIFTVVGAVLFPTFYPWT</sequence>
<dbReference type="Pfam" id="PF04188">
    <property type="entry name" value="Mannosyl_trans2"/>
    <property type="match status" value="1"/>
</dbReference>
<evidence type="ECO:0000256" key="8">
    <source>
        <dbReference type="ARBA" id="ARBA00022824"/>
    </source>
</evidence>
<keyword evidence="6 11" id="KW-0808">Transferase</keyword>
<evidence type="ECO:0000256" key="5">
    <source>
        <dbReference type="ARBA" id="ARBA00022676"/>
    </source>
</evidence>
<evidence type="ECO:0000256" key="2">
    <source>
        <dbReference type="ARBA" id="ARBA00004687"/>
    </source>
</evidence>
<dbReference type="EC" id="2.4.1.-" evidence="11"/>
<evidence type="ECO:0000313" key="13">
    <source>
        <dbReference type="Proteomes" id="UP000481153"/>
    </source>
</evidence>
<feature type="transmembrane region" description="Helical" evidence="11">
    <location>
        <begin position="75"/>
        <end position="97"/>
    </location>
</feature>
<feature type="transmembrane region" description="Helical" evidence="11">
    <location>
        <begin position="113"/>
        <end position="139"/>
    </location>
</feature>
<dbReference type="EMBL" id="VJMJ01000012">
    <property type="protein sequence ID" value="KAF0743750.1"/>
    <property type="molecule type" value="Genomic_DNA"/>
</dbReference>
<dbReference type="GO" id="GO:0031501">
    <property type="term" value="C:mannosyltransferase complex"/>
    <property type="evidence" value="ECO:0007669"/>
    <property type="project" value="TreeGrafter"/>
</dbReference>
<keyword evidence="9 11" id="KW-1133">Transmembrane helix</keyword>
<evidence type="ECO:0000256" key="4">
    <source>
        <dbReference type="ARBA" id="ARBA00022502"/>
    </source>
</evidence>
<feature type="transmembrane region" description="Helical" evidence="11">
    <location>
        <begin position="378"/>
        <end position="398"/>
    </location>
</feature>
<name>A0A6G0XTA2_9STRA</name>
<comment type="similarity">
    <text evidence="3 11">Belongs to the PIGV family.</text>
</comment>
<comment type="caution">
    <text evidence="11">Lacks conserved residue(s) required for the propagation of feature annotation.</text>
</comment>
<evidence type="ECO:0000256" key="6">
    <source>
        <dbReference type="ARBA" id="ARBA00022679"/>
    </source>
</evidence>
<evidence type="ECO:0000256" key="3">
    <source>
        <dbReference type="ARBA" id="ARBA00008698"/>
    </source>
</evidence>
<proteinExistence type="inferred from homology"/>
<comment type="function">
    <text evidence="11">Mannosyltransferase involved in glycosylphosphatidylinositol-anchor biosynthesis.</text>
</comment>
<organism evidence="12 13">
    <name type="scientific">Aphanomyces euteiches</name>
    <dbReference type="NCBI Taxonomy" id="100861"/>
    <lineage>
        <taxon>Eukaryota</taxon>
        <taxon>Sar</taxon>
        <taxon>Stramenopiles</taxon>
        <taxon>Oomycota</taxon>
        <taxon>Saprolegniomycetes</taxon>
        <taxon>Saprolegniales</taxon>
        <taxon>Verrucalvaceae</taxon>
        <taxon>Aphanomyces</taxon>
    </lineage>
</organism>
<feature type="transmembrane region" description="Helical" evidence="11">
    <location>
        <begin position="324"/>
        <end position="344"/>
    </location>
</feature>
<dbReference type="GO" id="GO:0000009">
    <property type="term" value="F:alpha-1,6-mannosyltransferase activity"/>
    <property type="evidence" value="ECO:0007669"/>
    <property type="project" value="InterPro"/>
</dbReference>
<keyword evidence="4 11" id="KW-0337">GPI-anchor biosynthesis</keyword>
<keyword evidence="7 11" id="KW-0812">Transmembrane</keyword>
<feature type="transmembrane region" description="Helical" evidence="11">
    <location>
        <begin position="204"/>
        <end position="228"/>
    </location>
</feature>
<comment type="caution">
    <text evidence="12">The sequence shown here is derived from an EMBL/GenBank/DDBJ whole genome shotgun (WGS) entry which is preliminary data.</text>
</comment>
<dbReference type="InterPro" id="IPR007315">
    <property type="entry name" value="PIG-V/Gpi18"/>
</dbReference>
<dbReference type="GO" id="GO:0004376">
    <property type="term" value="F:GPI mannosyltransferase activity"/>
    <property type="evidence" value="ECO:0007669"/>
    <property type="project" value="InterPro"/>
</dbReference>
<evidence type="ECO:0000256" key="10">
    <source>
        <dbReference type="ARBA" id="ARBA00023136"/>
    </source>
</evidence>
<dbReference type="UniPathway" id="UPA00196"/>
<dbReference type="AlphaFoldDB" id="A0A6G0XTA2"/>
<dbReference type="GO" id="GO:0006506">
    <property type="term" value="P:GPI anchor biosynthetic process"/>
    <property type="evidence" value="ECO:0007669"/>
    <property type="project" value="UniProtKB-UniPathway"/>
</dbReference>
<comment type="pathway">
    <text evidence="2 11">Glycolipid biosynthesis; glycosylphosphatidylinositol-anchor biosynthesis.</text>
</comment>
<dbReference type="Proteomes" id="UP000481153">
    <property type="component" value="Unassembled WGS sequence"/>
</dbReference>
<keyword evidence="13" id="KW-1185">Reference proteome</keyword>
<comment type="subcellular location">
    <subcellularLocation>
        <location evidence="1 11">Endoplasmic reticulum membrane</location>
        <topology evidence="1 11">Multi-pass membrane protein</topology>
    </subcellularLocation>
</comment>
<evidence type="ECO:0000256" key="1">
    <source>
        <dbReference type="ARBA" id="ARBA00004477"/>
    </source>
</evidence>